<dbReference type="EMBL" id="CP071060">
    <property type="protein sequence ID" value="QSI76009.1"/>
    <property type="molecule type" value="Genomic_DNA"/>
</dbReference>
<feature type="transmembrane region" description="Helical" evidence="1">
    <location>
        <begin position="20"/>
        <end position="42"/>
    </location>
</feature>
<organism evidence="3 4">
    <name type="scientific">Niveibacterium microcysteis</name>
    <dbReference type="NCBI Taxonomy" id="2811415"/>
    <lineage>
        <taxon>Bacteria</taxon>
        <taxon>Pseudomonadati</taxon>
        <taxon>Pseudomonadota</taxon>
        <taxon>Betaproteobacteria</taxon>
        <taxon>Rhodocyclales</taxon>
        <taxon>Rhodocyclaceae</taxon>
        <taxon>Niveibacterium</taxon>
    </lineage>
</organism>
<gene>
    <name evidence="3" type="ORF">JY500_16235</name>
</gene>
<protein>
    <submittedName>
        <fullName evidence="3">Transglycosylase SLT domain-containing protein</fullName>
    </submittedName>
</protein>
<dbReference type="Gene3D" id="1.10.530.10">
    <property type="match status" value="1"/>
</dbReference>
<name>A0ABX7M5N2_9RHOO</name>
<reference evidence="3 4" key="1">
    <citation type="submission" date="2021-02" db="EMBL/GenBank/DDBJ databases">
        <title>Niveibacterium changnyeongensis HC41.</title>
        <authorList>
            <person name="Kang M."/>
        </authorList>
    </citation>
    <scope>NUCLEOTIDE SEQUENCE [LARGE SCALE GENOMIC DNA]</scope>
    <source>
        <strain evidence="3 4">HC41</strain>
    </source>
</reference>
<keyword evidence="1" id="KW-1133">Transmembrane helix</keyword>
<feature type="domain" description="Transglycosylase SLT" evidence="2">
    <location>
        <begin position="121"/>
        <end position="200"/>
    </location>
</feature>
<accession>A0ABX7M5N2</accession>
<dbReference type="InterPro" id="IPR008258">
    <property type="entry name" value="Transglycosylase_SLT_dom_1"/>
</dbReference>
<evidence type="ECO:0000256" key="1">
    <source>
        <dbReference type="SAM" id="Phobius"/>
    </source>
</evidence>
<dbReference type="Pfam" id="PF01464">
    <property type="entry name" value="SLT"/>
    <property type="match status" value="1"/>
</dbReference>
<sequence>MIYATRVAAAARHVGTFVLHFAHGSLLVAGLVVTVVFGMRVFDQGLSGLPLNNLFGHAEASVAAEDSLSPADLVAVEQDPVVVDPEHPDRLSPEMERVTEYLARRYKVARAAVEPLIVSAQKVGQSVGLDPLLIVAVMGIESSFNPFAESPFGAQGLMQIVPRFHQDKFDEKAGDAPLLDPTENIRVGAQVLKEYIRRNGSLTAGLQQYGGAADDPAEGYANKVIAEKQRLQLAMRQGAKLALAK</sequence>
<dbReference type="InterPro" id="IPR023346">
    <property type="entry name" value="Lysozyme-like_dom_sf"/>
</dbReference>
<evidence type="ECO:0000259" key="2">
    <source>
        <dbReference type="Pfam" id="PF01464"/>
    </source>
</evidence>
<dbReference type="SUPFAM" id="SSF53955">
    <property type="entry name" value="Lysozyme-like"/>
    <property type="match status" value="1"/>
</dbReference>
<keyword evidence="1" id="KW-0812">Transmembrane</keyword>
<dbReference type="RefSeq" id="WP_206253816.1">
    <property type="nucleotide sequence ID" value="NZ_CP071060.1"/>
</dbReference>
<proteinExistence type="predicted"/>
<keyword evidence="4" id="KW-1185">Reference proteome</keyword>
<evidence type="ECO:0000313" key="3">
    <source>
        <dbReference type="EMBL" id="QSI76009.1"/>
    </source>
</evidence>
<dbReference type="Proteomes" id="UP000663570">
    <property type="component" value="Chromosome"/>
</dbReference>
<keyword evidence="1" id="KW-0472">Membrane</keyword>
<evidence type="ECO:0000313" key="4">
    <source>
        <dbReference type="Proteomes" id="UP000663570"/>
    </source>
</evidence>